<reference evidence="1 3" key="2">
    <citation type="submission" date="2018-10" db="EMBL/GenBank/DDBJ databases">
        <title>Whole Genome of Vibrio owensii strain 170502, isolated from Acute Hepatopancreatic Necrosis Disease (AHPND) shrimp.</title>
        <authorList>
            <person name="Yan M."/>
            <person name="Wang X."/>
            <person name="Wang Y."/>
        </authorList>
    </citation>
    <scope>NUCLEOTIDE SEQUENCE [LARGE SCALE GENOMIC DNA]</scope>
    <source>
        <strain evidence="1 3">1700302</strain>
    </source>
</reference>
<sequence length="119" mass="13538">MQKAEELLAGYIEHWGEGKKFDITVVSKSDDMPMMLLTALNHADKMDNSERRQLFDSLDIVSLHFKQHTHSKEVFNSAARSILPELHNAVQSHRTQDALLLLDALSELVLTGEVRKREA</sequence>
<dbReference type="RefSeq" id="WP_054823380.1">
    <property type="nucleotide sequence ID" value="NZ_CP033138.1"/>
</dbReference>
<reference evidence="2" key="3">
    <citation type="submission" date="2019-11" db="EMBL/GenBank/DDBJ databases">
        <title>Complete genome sequence of Vibrio owensii SH-14 isolated from shrimp with acute hepatopancreatic necrosis diease.</title>
        <authorList>
            <person name="Liang X."/>
            <person name="Wang Y."/>
        </authorList>
    </citation>
    <scope>NUCLEOTIDE SEQUENCE</scope>
    <source>
        <strain evidence="2">SH14</strain>
    </source>
</reference>
<gene>
    <name evidence="2" type="ORF">APZ19_19020</name>
    <name evidence="1" type="ORF">D0812_22005</name>
</gene>
<reference evidence="2 4" key="1">
    <citation type="journal article" date="2015" name="Genome Announc.">
        <title>Draft Genome Sequence of Vibrio owensii Strain SH-14, Which Causes Shrimp Acute Hepatopancreatic Necrosis Disease.</title>
        <authorList>
            <person name="Liu L."/>
            <person name="Xiao J."/>
            <person name="Xia X."/>
            <person name="Pan Y."/>
            <person name="Yan S."/>
            <person name="Wang Y."/>
        </authorList>
    </citation>
    <scope>NUCLEOTIDE SEQUENCE [LARGE SCALE GENOMIC DNA]</scope>
    <source>
        <strain evidence="2 4">SH14</strain>
    </source>
</reference>
<keyword evidence="3" id="KW-1185">Reference proteome</keyword>
<evidence type="ECO:0000313" key="4">
    <source>
        <dbReference type="Proteomes" id="UP000390336"/>
    </source>
</evidence>
<evidence type="ECO:0000313" key="2">
    <source>
        <dbReference type="EMBL" id="QGH49212.1"/>
    </source>
</evidence>
<evidence type="ECO:0000313" key="1">
    <source>
        <dbReference type="EMBL" id="AYO17065.1"/>
    </source>
</evidence>
<accession>A0AAP9KC39</accession>
<name>A0AAP9KC39_9VIBR</name>
<dbReference type="EMBL" id="CP033138">
    <property type="protein sequence ID" value="AYO17065.1"/>
    <property type="molecule type" value="Genomic_DNA"/>
</dbReference>
<dbReference type="Proteomes" id="UP000272136">
    <property type="component" value="Chromosome 2"/>
</dbReference>
<evidence type="ECO:0000313" key="3">
    <source>
        <dbReference type="Proteomes" id="UP000272136"/>
    </source>
</evidence>
<dbReference type="Proteomes" id="UP000390336">
    <property type="component" value="Chromosome 2"/>
</dbReference>
<proteinExistence type="predicted"/>
<protein>
    <submittedName>
        <fullName evidence="2">Uncharacterized protein</fullName>
    </submittedName>
</protein>
<dbReference type="EMBL" id="CP045860">
    <property type="protein sequence ID" value="QGH49212.1"/>
    <property type="molecule type" value="Genomic_DNA"/>
</dbReference>
<dbReference type="AlphaFoldDB" id="A0AAP9KC39"/>
<organism evidence="2 4">
    <name type="scientific">Vibrio owensii</name>
    <dbReference type="NCBI Taxonomy" id="696485"/>
    <lineage>
        <taxon>Bacteria</taxon>
        <taxon>Pseudomonadati</taxon>
        <taxon>Pseudomonadota</taxon>
        <taxon>Gammaproteobacteria</taxon>
        <taxon>Vibrionales</taxon>
        <taxon>Vibrionaceae</taxon>
        <taxon>Vibrio</taxon>
    </lineage>
</organism>